<proteinExistence type="inferred from homology"/>
<dbReference type="PANTHER" id="PTHR22946:SF12">
    <property type="entry name" value="CONIDIAL PIGMENT BIOSYNTHESIS PROTEIN AYG1 (AFU_ORTHOLOGUE AFUA_2G17550)"/>
    <property type="match status" value="1"/>
</dbReference>
<dbReference type="EMBL" id="CP069483">
    <property type="protein sequence ID" value="QRO80364.1"/>
    <property type="molecule type" value="Genomic_DNA"/>
</dbReference>
<feature type="compositionally biased region" description="Basic and acidic residues" evidence="2">
    <location>
        <begin position="13"/>
        <end position="23"/>
    </location>
</feature>
<gene>
    <name evidence="4" type="ORF">I6K02_18720</name>
</gene>
<evidence type="ECO:0000256" key="1">
    <source>
        <dbReference type="ARBA" id="ARBA00038115"/>
    </source>
</evidence>
<dbReference type="InterPro" id="IPR050261">
    <property type="entry name" value="FrsA_esterase"/>
</dbReference>
<evidence type="ECO:0000259" key="3">
    <source>
        <dbReference type="Pfam" id="PF12697"/>
    </source>
</evidence>
<sequence length="420" mass="45124">MGTTQSIQAGNDNARHDGADARPDQRLSRRYRFDDADMDLFFMSALSWGPTGGLDIGQAFHVASTIADGDADSWVGAFAAYGDLQNAQADTWAQRGWRRAAGEARLKAFASYRSAWQFAAAGGDMFSRLYRQHQTAFAHAMAELAIPCTFFNVPFGEGELPGAFVSAATPDAPVVLVIGGADTSFEDLFLSVGRGIRERGYAVAMVDLPGQGNTAANGLHWQIEPEHAIGAVVDHLLQHFDARPARIVLLGLSLGGYFVTRAAGYEKRLAAVIASTPFPEPGALFGASVQAARDDNASGDASSAALRSRQMMLWKAGAASPQAFIERWRGARADPARVALPFLSIVGLGDSPIFIAQAREWHERIASAKKDLVELDAATGADGHCQVNARLRLVQEVCGWMDELFQSCDPVHAQRSEKTA</sequence>
<dbReference type="AlphaFoldDB" id="A0A892IEQ2"/>
<dbReference type="Proteomes" id="UP000625568">
    <property type="component" value="Chromosome 2"/>
</dbReference>
<dbReference type="Pfam" id="PF12697">
    <property type="entry name" value="Abhydrolase_6"/>
    <property type="match status" value="1"/>
</dbReference>
<feature type="compositionally biased region" description="Polar residues" evidence="2">
    <location>
        <begin position="1"/>
        <end position="11"/>
    </location>
</feature>
<dbReference type="Gene3D" id="1.20.1440.110">
    <property type="entry name" value="acylaminoacyl peptidase"/>
    <property type="match status" value="1"/>
</dbReference>
<dbReference type="RefSeq" id="WP_006765641.1">
    <property type="nucleotide sequence ID" value="NZ_CABVPR010000025.1"/>
</dbReference>
<dbReference type="Gene3D" id="3.40.50.1820">
    <property type="entry name" value="alpha/beta hydrolase"/>
    <property type="match status" value="1"/>
</dbReference>
<comment type="similarity">
    <text evidence="1">Belongs to the AB hydrolase superfamily. FUS2 hydrolase family.</text>
</comment>
<dbReference type="GeneID" id="93130316"/>
<name>A0A892IEQ2_9BURK</name>
<accession>A0A892IEQ2</accession>
<feature type="domain" description="AB hydrolase-1" evidence="3">
    <location>
        <begin position="197"/>
        <end position="376"/>
    </location>
</feature>
<evidence type="ECO:0000256" key="2">
    <source>
        <dbReference type="SAM" id="MobiDB-lite"/>
    </source>
</evidence>
<organism evidence="4 5">
    <name type="scientific">Burkholderia dolosa</name>
    <dbReference type="NCBI Taxonomy" id="152500"/>
    <lineage>
        <taxon>Bacteria</taxon>
        <taxon>Pseudomonadati</taxon>
        <taxon>Pseudomonadota</taxon>
        <taxon>Betaproteobacteria</taxon>
        <taxon>Burkholderiales</taxon>
        <taxon>Burkholderiaceae</taxon>
        <taxon>Burkholderia</taxon>
        <taxon>Burkholderia cepacia complex</taxon>
    </lineage>
</organism>
<evidence type="ECO:0000313" key="4">
    <source>
        <dbReference type="EMBL" id="QRO80364.1"/>
    </source>
</evidence>
<keyword evidence="4" id="KW-0378">Hydrolase</keyword>
<feature type="region of interest" description="Disordered" evidence="2">
    <location>
        <begin position="1"/>
        <end position="23"/>
    </location>
</feature>
<dbReference type="InterPro" id="IPR029058">
    <property type="entry name" value="AB_hydrolase_fold"/>
</dbReference>
<dbReference type="PANTHER" id="PTHR22946">
    <property type="entry name" value="DIENELACTONE HYDROLASE DOMAIN-CONTAINING PROTEIN-RELATED"/>
    <property type="match status" value="1"/>
</dbReference>
<keyword evidence="5" id="KW-1185">Reference proteome</keyword>
<reference evidence="4 5" key="1">
    <citation type="submission" date="2021-02" db="EMBL/GenBank/DDBJ databases">
        <title>FDA dAtabase for Regulatory Grade micrObial Sequences (FDA-ARGOS): Supporting development and validation of Infectious Disease Dx tests.</title>
        <authorList>
            <person name="Minogue T."/>
            <person name="Wolcott M."/>
            <person name="Wasieloski L."/>
            <person name="Aguilar W."/>
            <person name="Moore D."/>
            <person name="Jaissle J."/>
            <person name="Tallon L."/>
            <person name="Sadzewicz L."/>
            <person name="Zhao X."/>
            <person name="Boylan J."/>
            <person name="Ott S."/>
            <person name="Bowen H."/>
            <person name="Vavikolanu K."/>
            <person name="Mehta A."/>
            <person name="Aluvathingal J."/>
            <person name="Nadendla S."/>
            <person name="Yan Y."/>
            <person name="Sichtig H."/>
        </authorList>
    </citation>
    <scope>NUCLEOTIDE SEQUENCE [LARGE SCALE GENOMIC DNA]</scope>
    <source>
        <strain evidence="4 5">FDAARGOS_1272</strain>
    </source>
</reference>
<protein>
    <submittedName>
        <fullName evidence="4">Alpha/beta fold hydrolase</fullName>
    </submittedName>
</protein>
<dbReference type="GO" id="GO:0016787">
    <property type="term" value="F:hydrolase activity"/>
    <property type="evidence" value="ECO:0007669"/>
    <property type="project" value="UniProtKB-KW"/>
</dbReference>
<evidence type="ECO:0000313" key="5">
    <source>
        <dbReference type="Proteomes" id="UP000625568"/>
    </source>
</evidence>
<dbReference type="InterPro" id="IPR000073">
    <property type="entry name" value="AB_hydrolase_1"/>
</dbReference>
<dbReference type="SUPFAM" id="SSF53474">
    <property type="entry name" value="alpha/beta-Hydrolases"/>
    <property type="match status" value="1"/>
</dbReference>